<proteinExistence type="predicted"/>
<feature type="compositionally biased region" description="Pro residues" evidence="1">
    <location>
        <begin position="116"/>
        <end position="132"/>
    </location>
</feature>
<protein>
    <submittedName>
        <fullName evidence="2">Uncharacterized protein</fullName>
    </submittedName>
</protein>
<dbReference type="Proteomes" id="UP000015106">
    <property type="component" value="Chromosome 5"/>
</dbReference>
<sequence length="234" mass="26605">MYFHISNHVQHTYNLQKRSSYKFSVRHQAMSSYITCYSTLLATTITTESRLPLGLLRSFDDDDNAAAASSRRCQACGRVQSAATSCSCWASPCCTHQCRASSDPLGVGYRRALPSSPSPAAPDGPSPSPGTWPPFAAFPEHGRAARMLEELGCRRSRLNQNLSHCRRSRCCRNQYLNRCRWKNQYPNCCCWSLGCHSHWLLHLRRAEEVPTRSVRGRRHHRCQHLPPPPLRPWP</sequence>
<evidence type="ECO:0000313" key="2">
    <source>
        <dbReference type="EnsemblPlants" id="TuG1812G0500002191.01.T01.cds424289"/>
    </source>
</evidence>
<reference evidence="3" key="1">
    <citation type="journal article" date="2013" name="Nature">
        <title>Draft genome of the wheat A-genome progenitor Triticum urartu.</title>
        <authorList>
            <person name="Ling H.Q."/>
            <person name="Zhao S."/>
            <person name="Liu D."/>
            <person name="Wang J."/>
            <person name="Sun H."/>
            <person name="Zhang C."/>
            <person name="Fan H."/>
            <person name="Li D."/>
            <person name="Dong L."/>
            <person name="Tao Y."/>
            <person name="Gao C."/>
            <person name="Wu H."/>
            <person name="Li Y."/>
            <person name="Cui Y."/>
            <person name="Guo X."/>
            <person name="Zheng S."/>
            <person name="Wang B."/>
            <person name="Yu K."/>
            <person name="Liang Q."/>
            <person name="Yang W."/>
            <person name="Lou X."/>
            <person name="Chen J."/>
            <person name="Feng M."/>
            <person name="Jian J."/>
            <person name="Zhang X."/>
            <person name="Luo G."/>
            <person name="Jiang Y."/>
            <person name="Liu J."/>
            <person name="Wang Z."/>
            <person name="Sha Y."/>
            <person name="Zhang B."/>
            <person name="Wu H."/>
            <person name="Tang D."/>
            <person name="Shen Q."/>
            <person name="Xue P."/>
            <person name="Zou S."/>
            <person name="Wang X."/>
            <person name="Liu X."/>
            <person name="Wang F."/>
            <person name="Yang Y."/>
            <person name="An X."/>
            <person name="Dong Z."/>
            <person name="Zhang K."/>
            <person name="Zhang X."/>
            <person name="Luo M.C."/>
            <person name="Dvorak J."/>
            <person name="Tong Y."/>
            <person name="Wang J."/>
            <person name="Yang H."/>
            <person name="Li Z."/>
            <person name="Wang D."/>
            <person name="Zhang A."/>
            <person name="Wang J."/>
        </authorList>
    </citation>
    <scope>NUCLEOTIDE SEQUENCE</scope>
    <source>
        <strain evidence="3">cv. G1812</strain>
    </source>
</reference>
<name>A0A8R7UF76_TRIUA</name>
<feature type="region of interest" description="Disordered" evidence="1">
    <location>
        <begin position="111"/>
        <end position="136"/>
    </location>
</feature>
<dbReference type="Gramene" id="TuG1812G0500002191.01.T01">
    <property type="protein sequence ID" value="TuG1812G0500002191.01.T01.cds424289"/>
    <property type="gene ID" value="TuG1812G0500002191.01"/>
</dbReference>
<accession>A0A8R7UF76</accession>
<keyword evidence="3" id="KW-1185">Reference proteome</keyword>
<evidence type="ECO:0000313" key="3">
    <source>
        <dbReference type="Proteomes" id="UP000015106"/>
    </source>
</evidence>
<reference evidence="2" key="3">
    <citation type="submission" date="2022-06" db="UniProtKB">
        <authorList>
            <consortium name="EnsemblPlants"/>
        </authorList>
    </citation>
    <scope>IDENTIFICATION</scope>
</reference>
<reference evidence="2" key="2">
    <citation type="submission" date="2018-03" db="EMBL/GenBank/DDBJ databases">
        <title>The Triticum urartu genome reveals the dynamic nature of wheat genome evolution.</title>
        <authorList>
            <person name="Ling H."/>
            <person name="Ma B."/>
            <person name="Shi X."/>
            <person name="Liu H."/>
            <person name="Dong L."/>
            <person name="Sun H."/>
            <person name="Cao Y."/>
            <person name="Gao Q."/>
            <person name="Zheng S."/>
            <person name="Li Y."/>
            <person name="Yu Y."/>
            <person name="Du H."/>
            <person name="Qi M."/>
            <person name="Li Y."/>
            <person name="Yu H."/>
            <person name="Cui Y."/>
            <person name="Wang N."/>
            <person name="Chen C."/>
            <person name="Wu H."/>
            <person name="Zhao Y."/>
            <person name="Zhang J."/>
            <person name="Li Y."/>
            <person name="Zhou W."/>
            <person name="Zhang B."/>
            <person name="Hu W."/>
            <person name="Eijk M."/>
            <person name="Tang J."/>
            <person name="Witsenboer H."/>
            <person name="Zhao S."/>
            <person name="Li Z."/>
            <person name="Zhang A."/>
            <person name="Wang D."/>
            <person name="Liang C."/>
        </authorList>
    </citation>
    <scope>NUCLEOTIDE SEQUENCE [LARGE SCALE GENOMIC DNA]</scope>
    <source>
        <strain evidence="2">cv. G1812</strain>
    </source>
</reference>
<organism evidence="2 3">
    <name type="scientific">Triticum urartu</name>
    <name type="common">Red wild einkorn</name>
    <name type="synonym">Crithodium urartu</name>
    <dbReference type="NCBI Taxonomy" id="4572"/>
    <lineage>
        <taxon>Eukaryota</taxon>
        <taxon>Viridiplantae</taxon>
        <taxon>Streptophyta</taxon>
        <taxon>Embryophyta</taxon>
        <taxon>Tracheophyta</taxon>
        <taxon>Spermatophyta</taxon>
        <taxon>Magnoliopsida</taxon>
        <taxon>Liliopsida</taxon>
        <taxon>Poales</taxon>
        <taxon>Poaceae</taxon>
        <taxon>BOP clade</taxon>
        <taxon>Pooideae</taxon>
        <taxon>Triticodae</taxon>
        <taxon>Triticeae</taxon>
        <taxon>Triticinae</taxon>
        <taxon>Triticum</taxon>
    </lineage>
</organism>
<dbReference type="EnsemblPlants" id="TuG1812G0500002191.01.T01">
    <property type="protein sequence ID" value="TuG1812G0500002191.01.T01.cds424289"/>
    <property type="gene ID" value="TuG1812G0500002191.01"/>
</dbReference>
<evidence type="ECO:0000256" key="1">
    <source>
        <dbReference type="SAM" id="MobiDB-lite"/>
    </source>
</evidence>
<dbReference type="AlphaFoldDB" id="A0A8R7UF76"/>